<evidence type="ECO:0000313" key="3">
    <source>
        <dbReference type="Proteomes" id="UP000069773"/>
    </source>
</evidence>
<reference evidence="2 3" key="1">
    <citation type="journal article" date="2016" name="Genome Announc.">
        <title>Draft Genome Sequences of Five Rapidly Growing Mycobacterium Species, M. thermoresistibile, M. fortuitum subsp. acetamidolyticum, M. canariasense, M. brisbanense, and M. novocastrense.</title>
        <authorList>
            <person name="Katahira K."/>
            <person name="Ogura Y."/>
            <person name="Gotoh Y."/>
            <person name="Hayashi T."/>
        </authorList>
    </citation>
    <scope>NUCLEOTIDE SEQUENCE [LARGE SCALE GENOMIC DNA]</scope>
    <source>
        <strain evidence="2 3">JCM18114</strain>
    </source>
</reference>
<name>A0ABQ0KQ05_MYCNV</name>
<dbReference type="EMBL" id="BCTA01000069">
    <property type="protein sequence ID" value="GAT11535.1"/>
    <property type="molecule type" value="Genomic_DNA"/>
</dbReference>
<feature type="compositionally biased region" description="Basic and acidic residues" evidence="1">
    <location>
        <begin position="15"/>
        <end position="46"/>
    </location>
</feature>
<accession>A0ABQ0KQ05</accession>
<organism evidence="2 3">
    <name type="scientific">Mycolicibacterium novocastrense</name>
    <name type="common">Mycobacterium novocastrense</name>
    <dbReference type="NCBI Taxonomy" id="59813"/>
    <lineage>
        <taxon>Bacteria</taxon>
        <taxon>Bacillati</taxon>
        <taxon>Actinomycetota</taxon>
        <taxon>Actinomycetes</taxon>
        <taxon>Mycobacteriales</taxon>
        <taxon>Mycobacteriaceae</taxon>
        <taxon>Mycolicibacterium</taxon>
    </lineage>
</organism>
<evidence type="ECO:0000256" key="1">
    <source>
        <dbReference type="SAM" id="MobiDB-lite"/>
    </source>
</evidence>
<feature type="region of interest" description="Disordered" evidence="1">
    <location>
        <begin position="1"/>
        <end position="53"/>
    </location>
</feature>
<sequence>MAAGGKACGLARGVDAPDVHRYRREPAQTHNEDRDQRRHRERRFDRGAAALTG</sequence>
<proteinExistence type="predicted"/>
<keyword evidence="3" id="KW-1185">Reference proteome</keyword>
<comment type="caution">
    <text evidence="2">The sequence shown here is derived from an EMBL/GenBank/DDBJ whole genome shotgun (WGS) entry which is preliminary data.</text>
</comment>
<gene>
    <name evidence="2" type="ORF">RMCN_4668</name>
</gene>
<evidence type="ECO:0000313" key="2">
    <source>
        <dbReference type="EMBL" id="GAT11535.1"/>
    </source>
</evidence>
<dbReference type="Proteomes" id="UP000069773">
    <property type="component" value="Unassembled WGS sequence"/>
</dbReference>
<protein>
    <submittedName>
        <fullName evidence="2">DNA polymerase iota</fullName>
    </submittedName>
</protein>